<feature type="domain" description="3-hydroxyacyl-CoA dehydrogenase NAD binding" evidence="3">
    <location>
        <begin position="16"/>
        <end position="191"/>
    </location>
</feature>
<dbReference type="STRING" id="463040.CAL15_12125"/>
<evidence type="ECO:0000256" key="1">
    <source>
        <dbReference type="ARBA" id="ARBA00023002"/>
    </source>
</evidence>
<evidence type="ECO:0000313" key="5">
    <source>
        <dbReference type="Proteomes" id="UP000194161"/>
    </source>
</evidence>
<evidence type="ECO:0000313" key="4">
    <source>
        <dbReference type="EMBL" id="ARP95054.1"/>
    </source>
</evidence>
<dbReference type="EMBL" id="CP021111">
    <property type="protein sequence ID" value="ARP95054.1"/>
    <property type="molecule type" value="Genomic_DNA"/>
</dbReference>
<name>A0A1W6ZDX4_9BORD</name>
<dbReference type="InterPro" id="IPR006176">
    <property type="entry name" value="3-OHacyl-CoA_DH_NAD-bd"/>
</dbReference>
<keyword evidence="1" id="KW-0560">Oxidoreductase</keyword>
<evidence type="ECO:0000259" key="3">
    <source>
        <dbReference type="Pfam" id="PF02737"/>
    </source>
</evidence>
<dbReference type="GO" id="GO:0016616">
    <property type="term" value="F:oxidoreductase activity, acting on the CH-OH group of donors, NAD or NADP as acceptor"/>
    <property type="evidence" value="ECO:0007669"/>
    <property type="project" value="InterPro"/>
</dbReference>
<dbReference type="Pfam" id="PF00725">
    <property type="entry name" value="3HCDH"/>
    <property type="match status" value="1"/>
</dbReference>
<dbReference type="InterPro" id="IPR006108">
    <property type="entry name" value="3HC_DH_C"/>
</dbReference>
<dbReference type="KEGG" id="bgm:CAL15_12125"/>
<dbReference type="InterPro" id="IPR008927">
    <property type="entry name" value="6-PGluconate_DH-like_C_sf"/>
</dbReference>
<sequence>MRLGRRRHMSKHDKEQIAVVSTGVIGANWATLFLARGHDVIATDPAPDAEALLRARVTAQWPTMTALGLAEGADPGRLRFTRSLEEAVSGATFVQENAPERLDLKIELFRRMGVAAPPDTVLASSSSGLAVSDMQQACAHPERVVLGHPFNPPHLIPLVEVGGGAHTSARAIERAMAFYAALGKRPVHVRREISGHIANRLQAALWREAIHLVEQDVASVADIDTVIAHGPGLRWALLGPFLNLHLSGGAGGIEHLLDHLGPPMEEWWRDLGSPRLTEALKHKLISGVAHSAGSAGTSDLEARRDRLLLELLRLKAADTQQERPA</sequence>
<dbReference type="GO" id="GO:0070403">
    <property type="term" value="F:NAD+ binding"/>
    <property type="evidence" value="ECO:0007669"/>
    <property type="project" value="InterPro"/>
</dbReference>
<proteinExistence type="predicted"/>
<dbReference type="AlphaFoldDB" id="A0A1W6ZDX4"/>
<dbReference type="Pfam" id="PF02737">
    <property type="entry name" value="3HCDH_N"/>
    <property type="match status" value="1"/>
</dbReference>
<reference evidence="4 5" key="1">
    <citation type="submission" date="2017-05" db="EMBL/GenBank/DDBJ databases">
        <title>Complete and WGS of Bordetella genogroups.</title>
        <authorList>
            <person name="Spilker T."/>
            <person name="LiPuma J."/>
        </authorList>
    </citation>
    <scope>NUCLEOTIDE SEQUENCE [LARGE SCALE GENOMIC DNA]</scope>
    <source>
        <strain evidence="4 5">AU7206</strain>
    </source>
</reference>
<organism evidence="4 5">
    <name type="scientific">Bordetella genomosp. 13</name>
    <dbReference type="NCBI Taxonomy" id="463040"/>
    <lineage>
        <taxon>Bacteria</taxon>
        <taxon>Pseudomonadati</taxon>
        <taxon>Pseudomonadota</taxon>
        <taxon>Betaproteobacteria</taxon>
        <taxon>Burkholderiales</taxon>
        <taxon>Alcaligenaceae</taxon>
        <taxon>Bordetella</taxon>
    </lineage>
</organism>
<gene>
    <name evidence="4" type="ORF">CAL15_12125</name>
</gene>
<dbReference type="Gene3D" id="3.40.50.720">
    <property type="entry name" value="NAD(P)-binding Rossmann-like Domain"/>
    <property type="match status" value="1"/>
</dbReference>
<dbReference type="PANTHER" id="PTHR48075:SF5">
    <property type="entry name" value="3-HYDROXYBUTYRYL-COA DEHYDROGENASE"/>
    <property type="match status" value="1"/>
</dbReference>
<dbReference type="GO" id="GO:0006631">
    <property type="term" value="P:fatty acid metabolic process"/>
    <property type="evidence" value="ECO:0007669"/>
    <property type="project" value="InterPro"/>
</dbReference>
<dbReference type="InterPro" id="IPR036291">
    <property type="entry name" value="NAD(P)-bd_dom_sf"/>
</dbReference>
<accession>A0A1W6ZDX4</accession>
<dbReference type="Proteomes" id="UP000194161">
    <property type="component" value="Chromosome"/>
</dbReference>
<keyword evidence="5" id="KW-1185">Reference proteome</keyword>
<feature type="domain" description="3-hydroxyacyl-CoA dehydrogenase C-terminal" evidence="2">
    <location>
        <begin position="195"/>
        <end position="265"/>
    </location>
</feature>
<dbReference type="SUPFAM" id="SSF51735">
    <property type="entry name" value="NAD(P)-binding Rossmann-fold domains"/>
    <property type="match status" value="1"/>
</dbReference>
<evidence type="ECO:0000259" key="2">
    <source>
        <dbReference type="Pfam" id="PF00725"/>
    </source>
</evidence>
<protein>
    <submittedName>
        <fullName evidence="4">3-hydroxyacyl-CoA dehydrogenase</fullName>
    </submittedName>
</protein>
<dbReference type="Gene3D" id="1.10.1040.10">
    <property type="entry name" value="N-(1-d-carboxylethyl)-l-norvaline Dehydrogenase, domain 2"/>
    <property type="match status" value="1"/>
</dbReference>
<dbReference type="PANTHER" id="PTHR48075">
    <property type="entry name" value="3-HYDROXYACYL-COA DEHYDROGENASE FAMILY PROTEIN"/>
    <property type="match status" value="1"/>
</dbReference>
<dbReference type="InterPro" id="IPR013328">
    <property type="entry name" value="6PGD_dom2"/>
</dbReference>
<dbReference type="SUPFAM" id="SSF48179">
    <property type="entry name" value="6-phosphogluconate dehydrogenase C-terminal domain-like"/>
    <property type="match status" value="1"/>
</dbReference>